<reference evidence="2" key="1">
    <citation type="journal article" date="2010" name="ISME J.">
        <title>The complete genome sequence of the algal symbiont Dinoroseobacter shibae: a hitchhiker's guide to life in the sea.</title>
        <authorList>
            <person name="Wagner-Dobler I."/>
            <person name="Ballhausen B."/>
            <person name="Berger M."/>
            <person name="Brinkhoff T."/>
            <person name="Buchholz I."/>
            <person name="Bunk B."/>
            <person name="Cypionka H."/>
            <person name="Daniel R."/>
            <person name="Drepper T."/>
            <person name="Gerdts G."/>
            <person name="Hahnke S."/>
            <person name="Han C."/>
            <person name="Jahn D."/>
            <person name="Kalhoefer D."/>
            <person name="Kiss H."/>
            <person name="Klenk H.P."/>
            <person name="Kyrpides N."/>
            <person name="Liebl W."/>
            <person name="Liesegang H."/>
            <person name="Meincke L."/>
            <person name="Pati A."/>
            <person name="Petersen J."/>
            <person name="Piekarski T."/>
            <person name="Pommerenke C."/>
            <person name="Pradella S."/>
            <person name="Pukall R."/>
            <person name="Rabus R."/>
            <person name="Stackebrandt E."/>
            <person name="Thole S."/>
            <person name="Thompson L."/>
            <person name="Tielen P."/>
            <person name="Tomasch J."/>
            <person name="von Jan M."/>
            <person name="Wanphrut N."/>
            <person name="Wichels A."/>
            <person name="Zech H."/>
            <person name="Simon M."/>
        </authorList>
    </citation>
    <scope>NUCLEOTIDE SEQUENCE [LARGE SCALE GENOMIC DNA]</scope>
    <source>
        <strain evidence="2">DSM 16493 / NCIMB 14021 / DFL 12</strain>
    </source>
</reference>
<gene>
    <name evidence="1" type="ordered locus">Dshi_1754</name>
</gene>
<dbReference type="EMBL" id="CP000830">
    <property type="protein sequence ID" value="ABV93496.1"/>
    <property type="molecule type" value="Genomic_DNA"/>
</dbReference>
<dbReference type="AlphaFoldDB" id="A8LMF1"/>
<dbReference type="KEGG" id="dsh:Dshi_1754"/>
<dbReference type="Proteomes" id="UP000006833">
    <property type="component" value="Chromosome"/>
</dbReference>
<evidence type="ECO:0000313" key="2">
    <source>
        <dbReference type="Proteomes" id="UP000006833"/>
    </source>
</evidence>
<keyword evidence="2" id="KW-1185">Reference proteome</keyword>
<dbReference type="HOGENOM" id="CLU_1851984_0_0_5"/>
<organism evidence="1 2">
    <name type="scientific">Dinoroseobacter shibae (strain DSM 16493 / NCIMB 14021 / DFL 12)</name>
    <dbReference type="NCBI Taxonomy" id="398580"/>
    <lineage>
        <taxon>Bacteria</taxon>
        <taxon>Pseudomonadati</taxon>
        <taxon>Pseudomonadota</taxon>
        <taxon>Alphaproteobacteria</taxon>
        <taxon>Rhodobacterales</taxon>
        <taxon>Roseobacteraceae</taxon>
        <taxon>Dinoroseobacter</taxon>
    </lineage>
</organism>
<name>A8LMF1_DINSH</name>
<protein>
    <submittedName>
        <fullName evidence="1">Uncharacterized protein</fullName>
    </submittedName>
</protein>
<proteinExistence type="predicted"/>
<dbReference type="STRING" id="398580.Dshi_1754"/>
<sequence>MSRILILVFGGMVLLFAKQVGGYVEGRLFPVTRDTQLTRIEQSDPGWSMIWGHSVRQRQCSFVRLEWRIGTPSHYSVIDVVFLEGSKVRGDGIFEFGPWKLHASQDQIENRSFATVVHSCHPLWNTETHFFSGAPLAR</sequence>
<accession>A8LMF1</accession>
<evidence type="ECO:0000313" key="1">
    <source>
        <dbReference type="EMBL" id="ABV93496.1"/>
    </source>
</evidence>